<evidence type="ECO:0000313" key="3">
    <source>
        <dbReference type="Proteomes" id="UP000027341"/>
    </source>
</evidence>
<sequence>MFQLFHEIPEQHLSFLDKLEMEVFKAQLSERASDFNTALPRWKKQLEITQEDHALLIEGFYPNLFSDVLHDDFYALFYKQAIFWLDSGLSQNKALRLLDFVRAELLKYSDDLDSPALGAALSNFCQIGALTVRLVYDLSSSLEQIKQRSTNEIRRLRNFYDLLAHPAAEDVFDVCFQHQAWKELAFELALGRNADLQAFDPDHLKSRVAEWLEADGKTKIPEREIRQFIQAHEKVHLLGVMAVDASRNSRSKDIIALLNEMERNSQIVMDTLLDILERELVSNVNDDALKGFLNGNLLEIEMERTCAFAKRHDFWLDLIVVGLGDYKESRVALDHIAQAIKLLARTEDMLFYVEEQQVFVILSLGKETEGAHIFANRVFNSIEHDHVVLEDGRSVKIDIPCGALSYWAGLSLPTNDVMEALMHQLHLAESSPKASVKYTVLDVIKHPAQEGRSGSQSQDLEEDADDVWC</sequence>
<organism evidence="2 3">
    <name type="scientific">Hydrogenovibrio marinus</name>
    <dbReference type="NCBI Taxonomy" id="28885"/>
    <lineage>
        <taxon>Bacteria</taxon>
        <taxon>Pseudomonadati</taxon>
        <taxon>Pseudomonadota</taxon>
        <taxon>Gammaproteobacteria</taxon>
        <taxon>Thiotrichales</taxon>
        <taxon>Piscirickettsiaceae</taxon>
        <taxon>Hydrogenovibrio</taxon>
    </lineage>
</organism>
<dbReference type="AlphaFoldDB" id="A0A067A1K1"/>
<protein>
    <recommendedName>
        <fullName evidence="4">GGDEF domain-containing protein</fullName>
    </recommendedName>
</protein>
<gene>
    <name evidence="2" type="ORF">EI16_09570</name>
</gene>
<evidence type="ECO:0008006" key="4">
    <source>
        <dbReference type="Google" id="ProtNLM"/>
    </source>
</evidence>
<evidence type="ECO:0000313" key="2">
    <source>
        <dbReference type="EMBL" id="KDN96501.1"/>
    </source>
</evidence>
<name>A0A067A1K1_HYDMR</name>
<dbReference type="RefSeq" id="WP_029912788.1">
    <property type="nucleotide sequence ID" value="NZ_AP020335.1"/>
</dbReference>
<dbReference type="SUPFAM" id="SSF55073">
    <property type="entry name" value="Nucleotide cyclase"/>
    <property type="match status" value="1"/>
</dbReference>
<reference evidence="2 3" key="1">
    <citation type="submission" date="2014-04" db="EMBL/GenBank/DDBJ databases">
        <title>Draft genome sequence of Hydrogenovibrio marinus MH-110, a model organism for aerobic H2 metabolism.</title>
        <authorList>
            <person name="Cha H.J."/>
            <person name="Jo B.H."/>
            <person name="Hwang B.H."/>
        </authorList>
    </citation>
    <scope>NUCLEOTIDE SEQUENCE [LARGE SCALE GENOMIC DNA]</scope>
    <source>
        <strain evidence="2 3">MH-110</strain>
    </source>
</reference>
<evidence type="ECO:0000256" key="1">
    <source>
        <dbReference type="SAM" id="MobiDB-lite"/>
    </source>
</evidence>
<accession>A0A067A1K1</accession>
<dbReference type="InterPro" id="IPR029787">
    <property type="entry name" value="Nucleotide_cyclase"/>
</dbReference>
<keyword evidence="3" id="KW-1185">Reference proteome</keyword>
<dbReference type="Proteomes" id="UP000027341">
    <property type="component" value="Unassembled WGS sequence"/>
</dbReference>
<feature type="compositionally biased region" description="Acidic residues" evidence="1">
    <location>
        <begin position="459"/>
        <end position="469"/>
    </location>
</feature>
<proteinExistence type="predicted"/>
<comment type="caution">
    <text evidence="2">The sequence shown here is derived from an EMBL/GenBank/DDBJ whole genome shotgun (WGS) entry which is preliminary data.</text>
</comment>
<dbReference type="STRING" id="28885.EI16_09570"/>
<dbReference type="EMBL" id="JMIU01000001">
    <property type="protein sequence ID" value="KDN96501.1"/>
    <property type="molecule type" value="Genomic_DNA"/>
</dbReference>
<feature type="region of interest" description="Disordered" evidence="1">
    <location>
        <begin position="449"/>
        <end position="469"/>
    </location>
</feature>